<feature type="compositionally biased region" description="Acidic residues" evidence="1">
    <location>
        <begin position="107"/>
        <end position="122"/>
    </location>
</feature>
<keyword evidence="2" id="KW-0812">Transmembrane</keyword>
<gene>
    <name evidence="3" type="ORF">ACFSBW_14115</name>
</gene>
<evidence type="ECO:0000313" key="4">
    <source>
        <dbReference type="Proteomes" id="UP001597052"/>
    </source>
</evidence>
<comment type="caution">
    <text evidence="3">The sequence shown here is derived from an EMBL/GenBank/DDBJ whole genome shotgun (WGS) entry which is preliminary data.</text>
</comment>
<feature type="compositionally biased region" description="Basic and acidic residues" evidence="1">
    <location>
        <begin position="1"/>
        <end position="11"/>
    </location>
</feature>
<feature type="compositionally biased region" description="Acidic residues" evidence="1">
    <location>
        <begin position="90"/>
        <end position="101"/>
    </location>
</feature>
<protein>
    <recommendedName>
        <fullName evidence="5">Tat (Twin-arginine translocation) pathway signal sequence</fullName>
    </recommendedName>
</protein>
<feature type="region of interest" description="Disordered" evidence="1">
    <location>
        <begin position="90"/>
        <end position="122"/>
    </location>
</feature>
<evidence type="ECO:0000256" key="1">
    <source>
        <dbReference type="SAM" id="MobiDB-lite"/>
    </source>
</evidence>
<accession>A0ABD6DA66</accession>
<dbReference type="AlphaFoldDB" id="A0ABD6DA66"/>
<evidence type="ECO:0008006" key="5">
    <source>
        <dbReference type="Google" id="ProtNLM"/>
    </source>
</evidence>
<feature type="region of interest" description="Disordered" evidence="1">
    <location>
        <begin position="1"/>
        <end position="24"/>
    </location>
</feature>
<keyword evidence="2" id="KW-0472">Membrane</keyword>
<dbReference type="Proteomes" id="UP001597052">
    <property type="component" value="Unassembled WGS sequence"/>
</dbReference>
<sequence length="198" mass="20613">MDRQAAAREESSSNTAPSTDRLGDRLSRRRLLAAGASVAVVGTAGCAQVANYIAGLVLEDVNLFNQTDRQLTGTISVTDPAAETVLDESFEIQPETDDEGEANGSEDGGEANESEGTVDEESGATYADVLTGAGEYTVSATLDDDSAIEGETTAERSVDVADPAAEHIVVVFGADDFDGVMGAFAIEEFTDIGEHVEN</sequence>
<keyword evidence="4" id="KW-1185">Reference proteome</keyword>
<keyword evidence="2" id="KW-1133">Transmembrane helix</keyword>
<reference evidence="3 4" key="1">
    <citation type="journal article" date="2019" name="Int. J. Syst. Evol. Microbiol.">
        <title>The Global Catalogue of Microorganisms (GCM) 10K type strain sequencing project: providing services to taxonomists for standard genome sequencing and annotation.</title>
        <authorList>
            <consortium name="The Broad Institute Genomics Platform"/>
            <consortium name="The Broad Institute Genome Sequencing Center for Infectious Disease"/>
            <person name="Wu L."/>
            <person name="Ma J."/>
        </authorList>
    </citation>
    <scope>NUCLEOTIDE SEQUENCE [LARGE SCALE GENOMIC DNA]</scope>
    <source>
        <strain evidence="3 4">CGMCC 1.10593</strain>
    </source>
</reference>
<feature type="transmembrane region" description="Helical" evidence="2">
    <location>
        <begin position="31"/>
        <end position="54"/>
    </location>
</feature>
<organism evidence="3 4">
    <name type="scientific">Halohasta litorea</name>
    <dbReference type="NCBI Taxonomy" id="869891"/>
    <lineage>
        <taxon>Archaea</taxon>
        <taxon>Methanobacteriati</taxon>
        <taxon>Methanobacteriota</taxon>
        <taxon>Stenosarchaea group</taxon>
        <taxon>Halobacteria</taxon>
        <taxon>Halobacteriales</taxon>
        <taxon>Haloferacaceae</taxon>
        <taxon>Halohasta</taxon>
    </lineage>
</organism>
<proteinExistence type="predicted"/>
<evidence type="ECO:0000256" key="2">
    <source>
        <dbReference type="SAM" id="Phobius"/>
    </source>
</evidence>
<name>A0ABD6DA66_9EURY</name>
<dbReference type="EMBL" id="JBHUDM010000004">
    <property type="protein sequence ID" value="MFD1643007.1"/>
    <property type="molecule type" value="Genomic_DNA"/>
</dbReference>
<dbReference type="RefSeq" id="WP_256396464.1">
    <property type="nucleotide sequence ID" value="NZ_JANHDJ010000004.1"/>
</dbReference>
<evidence type="ECO:0000313" key="3">
    <source>
        <dbReference type="EMBL" id="MFD1643007.1"/>
    </source>
</evidence>